<sequence>MMDRNRKRIVSFDLDQTLLDHGTYTIPDSALKALEKLKENSYVILATGRDMDNYYSREYKEIVKPDAIIHLNGTKITVGDELIYEHTMDKTLLKELFAFADKNGYALGATIGDEDYYLHPEVVERMDKDRWGVSGRRFKDPWELLDSPVRTLAYVGTEEGVKDIEAHFPQLKLPMFAGRRGADVIEKTASKAKGLVRLCDYFHILLADTVAFGDSMNDYEILVEAGTGVAMGNALAELKAVADYVTDDIDKDGVWNACVNLGLFE</sequence>
<dbReference type="InterPro" id="IPR023214">
    <property type="entry name" value="HAD_sf"/>
</dbReference>
<dbReference type="Gene3D" id="3.30.1240.10">
    <property type="match status" value="1"/>
</dbReference>
<accession>A0A9D2KM81</accession>
<comment type="caution">
    <text evidence="1">The sequence shown here is derived from an EMBL/GenBank/DDBJ whole genome shotgun (WGS) entry which is preliminary data.</text>
</comment>
<organism evidence="1 2">
    <name type="scientific">Candidatus Lachnoclostridium stercoravium</name>
    <dbReference type="NCBI Taxonomy" id="2838633"/>
    <lineage>
        <taxon>Bacteria</taxon>
        <taxon>Bacillati</taxon>
        <taxon>Bacillota</taxon>
        <taxon>Clostridia</taxon>
        <taxon>Lachnospirales</taxon>
        <taxon>Lachnospiraceae</taxon>
    </lineage>
</organism>
<evidence type="ECO:0000313" key="1">
    <source>
        <dbReference type="EMBL" id="HJA71077.1"/>
    </source>
</evidence>
<dbReference type="SFLD" id="SFLDG01140">
    <property type="entry name" value="C2.B:_Phosphomannomutase_and_P"/>
    <property type="match status" value="1"/>
</dbReference>
<dbReference type="AlphaFoldDB" id="A0A9D2KM81"/>
<dbReference type="InterPro" id="IPR006379">
    <property type="entry name" value="HAD-SF_hydro_IIB"/>
</dbReference>
<reference evidence="1" key="2">
    <citation type="submission" date="2021-04" db="EMBL/GenBank/DDBJ databases">
        <authorList>
            <person name="Gilroy R."/>
        </authorList>
    </citation>
    <scope>NUCLEOTIDE SEQUENCE</scope>
    <source>
        <strain evidence="1">CHK178-16964</strain>
    </source>
</reference>
<dbReference type="InterPro" id="IPR036412">
    <property type="entry name" value="HAD-like_sf"/>
</dbReference>
<dbReference type="GO" id="GO:0016791">
    <property type="term" value="F:phosphatase activity"/>
    <property type="evidence" value="ECO:0007669"/>
    <property type="project" value="TreeGrafter"/>
</dbReference>
<keyword evidence="1" id="KW-0378">Hydrolase</keyword>
<dbReference type="GO" id="GO:0005829">
    <property type="term" value="C:cytosol"/>
    <property type="evidence" value="ECO:0007669"/>
    <property type="project" value="TreeGrafter"/>
</dbReference>
<dbReference type="PANTHER" id="PTHR10000:SF25">
    <property type="entry name" value="PHOSPHATASE YKRA-RELATED"/>
    <property type="match status" value="1"/>
</dbReference>
<dbReference type="Pfam" id="PF08282">
    <property type="entry name" value="Hydrolase_3"/>
    <property type="match status" value="1"/>
</dbReference>
<protein>
    <submittedName>
        <fullName evidence="1">Cof-type HAD-IIB family hydrolase</fullName>
    </submittedName>
</protein>
<dbReference type="GO" id="GO:0000287">
    <property type="term" value="F:magnesium ion binding"/>
    <property type="evidence" value="ECO:0007669"/>
    <property type="project" value="TreeGrafter"/>
</dbReference>
<dbReference type="SUPFAM" id="SSF56784">
    <property type="entry name" value="HAD-like"/>
    <property type="match status" value="1"/>
</dbReference>
<dbReference type="PROSITE" id="PS01229">
    <property type="entry name" value="COF_2"/>
    <property type="match status" value="1"/>
</dbReference>
<name>A0A9D2KM81_9FIRM</name>
<dbReference type="PANTHER" id="PTHR10000">
    <property type="entry name" value="PHOSPHOSERINE PHOSPHATASE"/>
    <property type="match status" value="1"/>
</dbReference>
<dbReference type="NCBIfam" id="TIGR01484">
    <property type="entry name" value="HAD-SF-IIB"/>
    <property type="match status" value="1"/>
</dbReference>
<dbReference type="Gene3D" id="3.40.50.1000">
    <property type="entry name" value="HAD superfamily/HAD-like"/>
    <property type="match status" value="1"/>
</dbReference>
<dbReference type="EMBL" id="DWZA01000053">
    <property type="protein sequence ID" value="HJA71077.1"/>
    <property type="molecule type" value="Genomic_DNA"/>
</dbReference>
<evidence type="ECO:0000313" key="2">
    <source>
        <dbReference type="Proteomes" id="UP000823900"/>
    </source>
</evidence>
<dbReference type="InterPro" id="IPR000150">
    <property type="entry name" value="Cof"/>
</dbReference>
<proteinExistence type="predicted"/>
<reference evidence="1" key="1">
    <citation type="journal article" date="2021" name="PeerJ">
        <title>Extensive microbial diversity within the chicken gut microbiome revealed by metagenomics and culture.</title>
        <authorList>
            <person name="Gilroy R."/>
            <person name="Ravi A."/>
            <person name="Getino M."/>
            <person name="Pursley I."/>
            <person name="Horton D.L."/>
            <person name="Alikhan N.F."/>
            <person name="Baker D."/>
            <person name="Gharbi K."/>
            <person name="Hall N."/>
            <person name="Watson M."/>
            <person name="Adriaenssens E.M."/>
            <person name="Foster-Nyarko E."/>
            <person name="Jarju S."/>
            <person name="Secka A."/>
            <person name="Antonio M."/>
            <person name="Oren A."/>
            <person name="Chaudhuri R.R."/>
            <person name="La Ragione R."/>
            <person name="Hildebrand F."/>
            <person name="Pallen M.J."/>
        </authorList>
    </citation>
    <scope>NUCLEOTIDE SEQUENCE</scope>
    <source>
        <strain evidence="1">CHK178-16964</strain>
    </source>
</reference>
<dbReference type="Proteomes" id="UP000823900">
    <property type="component" value="Unassembled WGS sequence"/>
</dbReference>
<gene>
    <name evidence="1" type="ORF">IAA07_05770</name>
</gene>
<dbReference type="SFLD" id="SFLDS00003">
    <property type="entry name" value="Haloacid_Dehalogenase"/>
    <property type="match status" value="1"/>
</dbReference>
<dbReference type="NCBIfam" id="TIGR00099">
    <property type="entry name" value="Cof-subfamily"/>
    <property type="match status" value="1"/>
</dbReference>